<dbReference type="Gene3D" id="1.10.10.10">
    <property type="entry name" value="Winged helix-like DNA-binding domain superfamily/Winged helix DNA-binding domain"/>
    <property type="match status" value="1"/>
</dbReference>
<dbReference type="InterPro" id="IPR011663">
    <property type="entry name" value="UTRA"/>
</dbReference>
<sequence length="215" mass="24094">MDAYGAARGTIRHAVEQLRNDGLIEVEHGRGAFVRRRPPVRRLASDRFARRHRQRGKAAYLAELEAEDRRPEVEVFEVGPGPAPVLAARLLRLGEGETVLVRRRRYLADGDPMELATSYIPWQIAEGTPMMETNPGPGGIYARIEDAGHTLDHFTEEVTARMPVDEERRTLRLVPGTPVLTVVRTAYDCDGVPVEVCDTVLAADRYLLNYELPAR</sequence>
<evidence type="ECO:0000256" key="3">
    <source>
        <dbReference type="ARBA" id="ARBA00023163"/>
    </source>
</evidence>
<dbReference type="AlphaFoldDB" id="A0A1C3P9L6"/>
<dbReference type="SMART" id="SM00866">
    <property type="entry name" value="UTRA"/>
    <property type="match status" value="1"/>
</dbReference>
<dbReference type="GO" id="GO:0003677">
    <property type="term" value="F:DNA binding"/>
    <property type="evidence" value="ECO:0007669"/>
    <property type="project" value="UniProtKB-KW"/>
</dbReference>
<proteinExistence type="predicted"/>
<dbReference type="PANTHER" id="PTHR44846">
    <property type="entry name" value="MANNOSYL-D-GLYCERATE TRANSPORT/METABOLISM SYSTEM REPRESSOR MNGR-RELATED"/>
    <property type="match status" value="1"/>
</dbReference>
<dbReference type="SUPFAM" id="SSF64288">
    <property type="entry name" value="Chorismate lyase-like"/>
    <property type="match status" value="1"/>
</dbReference>
<dbReference type="Pfam" id="PF07702">
    <property type="entry name" value="UTRA"/>
    <property type="match status" value="1"/>
</dbReference>
<protein>
    <submittedName>
        <fullName evidence="5">GntR family transcriptional regulator</fullName>
    </submittedName>
</protein>
<dbReference type="InterPro" id="IPR028978">
    <property type="entry name" value="Chorismate_lyase_/UTRA_dom_sf"/>
</dbReference>
<dbReference type="EMBL" id="FLUV01002090">
    <property type="protein sequence ID" value="SBW26533.1"/>
    <property type="molecule type" value="Genomic_DNA"/>
</dbReference>
<evidence type="ECO:0000313" key="6">
    <source>
        <dbReference type="Proteomes" id="UP000199013"/>
    </source>
</evidence>
<dbReference type="GO" id="GO:0045892">
    <property type="term" value="P:negative regulation of DNA-templated transcription"/>
    <property type="evidence" value="ECO:0007669"/>
    <property type="project" value="TreeGrafter"/>
</dbReference>
<dbReference type="InterPro" id="IPR050679">
    <property type="entry name" value="Bact_HTH_transcr_reg"/>
</dbReference>
<keyword evidence="2" id="KW-0238">DNA-binding</keyword>
<dbReference type="PROSITE" id="PS50949">
    <property type="entry name" value="HTH_GNTR"/>
    <property type="match status" value="1"/>
</dbReference>
<dbReference type="InterPro" id="IPR000524">
    <property type="entry name" value="Tscrpt_reg_HTH_GntR"/>
</dbReference>
<dbReference type="InterPro" id="IPR036388">
    <property type="entry name" value="WH-like_DNA-bd_sf"/>
</dbReference>
<dbReference type="Gene3D" id="3.40.1410.10">
    <property type="entry name" value="Chorismate lyase-like"/>
    <property type="match status" value="1"/>
</dbReference>
<keyword evidence="1" id="KW-0805">Transcription regulation</keyword>
<keyword evidence="6" id="KW-1185">Reference proteome</keyword>
<evidence type="ECO:0000259" key="4">
    <source>
        <dbReference type="PROSITE" id="PS50949"/>
    </source>
</evidence>
<evidence type="ECO:0000256" key="1">
    <source>
        <dbReference type="ARBA" id="ARBA00023015"/>
    </source>
</evidence>
<evidence type="ECO:0000313" key="5">
    <source>
        <dbReference type="EMBL" id="SBW26533.1"/>
    </source>
</evidence>
<dbReference type="GO" id="GO:0003700">
    <property type="term" value="F:DNA-binding transcription factor activity"/>
    <property type="evidence" value="ECO:0007669"/>
    <property type="project" value="InterPro"/>
</dbReference>
<gene>
    <name evidence="5" type="ORF">FDG2_4957</name>
</gene>
<accession>A0A1C3P9L6</accession>
<reference evidence="6" key="1">
    <citation type="submission" date="2016-02" db="EMBL/GenBank/DDBJ databases">
        <authorList>
            <person name="Wibberg D."/>
        </authorList>
    </citation>
    <scope>NUCLEOTIDE SEQUENCE [LARGE SCALE GENOMIC DNA]</scope>
</reference>
<feature type="domain" description="HTH gntR-type" evidence="4">
    <location>
        <begin position="1"/>
        <end position="37"/>
    </location>
</feature>
<organism evidence="5 6">
    <name type="scientific">Candidatus Protofrankia californiensis</name>
    <dbReference type="NCBI Taxonomy" id="1839754"/>
    <lineage>
        <taxon>Bacteria</taxon>
        <taxon>Bacillati</taxon>
        <taxon>Actinomycetota</taxon>
        <taxon>Actinomycetes</taxon>
        <taxon>Frankiales</taxon>
        <taxon>Frankiaceae</taxon>
        <taxon>Protofrankia</taxon>
    </lineage>
</organism>
<dbReference type="Proteomes" id="UP000199013">
    <property type="component" value="Unassembled WGS sequence"/>
</dbReference>
<evidence type="ECO:0000256" key="2">
    <source>
        <dbReference type="ARBA" id="ARBA00023125"/>
    </source>
</evidence>
<dbReference type="PANTHER" id="PTHR44846:SF17">
    <property type="entry name" value="GNTR-FAMILY TRANSCRIPTIONAL REGULATOR"/>
    <property type="match status" value="1"/>
</dbReference>
<name>A0A1C3P9L6_9ACTN</name>
<keyword evidence="3" id="KW-0804">Transcription</keyword>